<keyword evidence="6 7" id="KW-0030">Aminoacyl-tRNA synthetase</keyword>
<evidence type="ECO:0000256" key="3">
    <source>
        <dbReference type="ARBA" id="ARBA00022741"/>
    </source>
</evidence>
<dbReference type="NCBIfam" id="NF004315">
    <property type="entry name" value="PRK05710.1-4"/>
    <property type="match status" value="1"/>
</dbReference>
<comment type="similarity">
    <text evidence="1 7">Belongs to the class-I aminoacyl-tRNA synthetase family. Glutamate--tRNA ligase type 1 subfamily.</text>
</comment>
<keyword evidence="4 7" id="KW-0067">ATP-binding</keyword>
<dbReference type="GO" id="GO:0005524">
    <property type="term" value="F:ATP binding"/>
    <property type="evidence" value="ECO:0007669"/>
    <property type="project" value="UniProtKB-UniRule"/>
</dbReference>
<evidence type="ECO:0000259" key="9">
    <source>
        <dbReference type="Pfam" id="PF19269"/>
    </source>
</evidence>
<comment type="subunit">
    <text evidence="7">Monomer.</text>
</comment>
<proteinExistence type="inferred from homology"/>
<dbReference type="GO" id="GO:0000049">
    <property type="term" value="F:tRNA binding"/>
    <property type="evidence" value="ECO:0007669"/>
    <property type="project" value="InterPro"/>
</dbReference>
<dbReference type="InterPro" id="IPR008925">
    <property type="entry name" value="aa_tRNA-synth_I_cd-bd_sf"/>
</dbReference>
<dbReference type="PRINTS" id="PR00987">
    <property type="entry name" value="TRNASYNTHGLU"/>
</dbReference>
<evidence type="ECO:0000256" key="1">
    <source>
        <dbReference type="ARBA" id="ARBA00007894"/>
    </source>
</evidence>
<dbReference type="EC" id="6.1.1.17" evidence="7"/>
<organism evidence="10 11">
    <name type="scientific">Heliophilum fasciatum</name>
    <dbReference type="NCBI Taxonomy" id="35700"/>
    <lineage>
        <taxon>Bacteria</taxon>
        <taxon>Bacillati</taxon>
        <taxon>Bacillota</taxon>
        <taxon>Clostridia</taxon>
        <taxon>Eubacteriales</taxon>
        <taxon>Heliobacteriaceae</taxon>
        <taxon>Heliophilum</taxon>
    </lineage>
</organism>
<dbReference type="NCBIfam" id="TIGR00464">
    <property type="entry name" value="gltX_bact"/>
    <property type="match status" value="1"/>
</dbReference>
<comment type="caution">
    <text evidence="7">Lacks conserved residue(s) required for the propagation of feature annotation.</text>
</comment>
<dbReference type="InterPro" id="IPR045462">
    <property type="entry name" value="aa-tRNA-synth_I_cd-bd"/>
</dbReference>
<sequence length="490" mass="54539">MTEQVRVRFAPSPTGPLHIGGARSALFNYLLARRTGGQFIVRIEDTDLERSSRESEENILDSLAWLGITWDEGVRVGGPHAPYRQTERLNTYRDAADKLIAAGKAYRCYCSEEELEAERQAFSEKGELPRYSGKCRCLTPDDEQRYQAEGRRPVLRFRVPDEGAVVIDDQVRGQVTFECEGIGDFIIVKSDGIPTYNFAVVIDDALMDITHVVRGEEHLSNTPRQVLIYEALGLKQPRFAHVSLILGKDRSKMSKRHGSTSVVAYQSQGYLPEALINFLVLLGWSPAGEEEIFSLEALCEQFSLERVAKSPAVFDADKLNWLNGMYIRQAAPERIRDLALPFLIEAGYVPAEPDEVMVQKVGLMVQAIQEKLVNLGEVTTMAPLFFGETVQFESEEAKAVLAEEQVPVVLQAFLQKLTDGRALEPGTIKAIFKEIGKETKHTGRKVFMPVRVALTGQMHGPELHFLIPALGSHVAEVRVRTTAAEAGLAL</sequence>
<evidence type="ECO:0000256" key="5">
    <source>
        <dbReference type="ARBA" id="ARBA00022917"/>
    </source>
</evidence>
<reference evidence="10 11" key="1">
    <citation type="submission" date="2019-03" db="EMBL/GenBank/DDBJ databases">
        <title>Genomic Encyclopedia of Type Strains, Phase IV (KMG-IV): sequencing the most valuable type-strain genomes for metagenomic binning, comparative biology and taxonomic classification.</title>
        <authorList>
            <person name="Goeker M."/>
        </authorList>
    </citation>
    <scope>NUCLEOTIDE SEQUENCE [LARGE SCALE GENOMIC DNA]</scope>
    <source>
        <strain evidence="10 11">DSM 11170</strain>
    </source>
</reference>
<dbReference type="InterPro" id="IPR020751">
    <property type="entry name" value="aa-tRNA-synth_I_codon-bd_sub2"/>
</dbReference>
<comment type="subcellular location">
    <subcellularLocation>
        <location evidence="7">Cytoplasm</location>
    </subcellularLocation>
</comment>
<feature type="domain" description="Glutamyl/glutaminyl-tRNA synthetase class Ib catalytic" evidence="8">
    <location>
        <begin position="4"/>
        <end position="321"/>
    </location>
</feature>
<dbReference type="AlphaFoldDB" id="A0A4R2RNS3"/>
<dbReference type="InterPro" id="IPR001412">
    <property type="entry name" value="aa-tRNA-synth_I_CS"/>
</dbReference>
<keyword evidence="2 7" id="KW-0436">Ligase</keyword>
<evidence type="ECO:0000313" key="11">
    <source>
        <dbReference type="Proteomes" id="UP000294813"/>
    </source>
</evidence>
<dbReference type="RefSeq" id="WP_131918813.1">
    <property type="nucleotide sequence ID" value="NZ_JAOQNU010000008.1"/>
</dbReference>
<dbReference type="Pfam" id="PF19269">
    <property type="entry name" value="Anticodon_2"/>
    <property type="match status" value="1"/>
</dbReference>
<dbReference type="Gene3D" id="3.40.50.620">
    <property type="entry name" value="HUPs"/>
    <property type="match status" value="1"/>
</dbReference>
<dbReference type="PANTHER" id="PTHR43311">
    <property type="entry name" value="GLUTAMATE--TRNA LIGASE"/>
    <property type="match status" value="1"/>
</dbReference>
<dbReference type="PROSITE" id="PS00178">
    <property type="entry name" value="AA_TRNA_LIGASE_I"/>
    <property type="match status" value="1"/>
</dbReference>
<keyword evidence="7" id="KW-0963">Cytoplasm</keyword>
<dbReference type="GO" id="GO:0004818">
    <property type="term" value="F:glutamate-tRNA ligase activity"/>
    <property type="evidence" value="ECO:0007669"/>
    <property type="project" value="UniProtKB-UniRule"/>
</dbReference>
<evidence type="ECO:0000313" key="10">
    <source>
        <dbReference type="EMBL" id="TCP64668.1"/>
    </source>
</evidence>
<dbReference type="InterPro" id="IPR020058">
    <property type="entry name" value="Glu/Gln-tRNA-synth_Ib_cat-dom"/>
</dbReference>
<dbReference type="InterPro" id="IPR049940">
    <property type="entry name" value="GluQ/Sye"/>
</dbReference>
<dbReference type="InterPro" id="IPR033910">
    <property type="entry name" value="GluRS_core"/>
</dbReference>
<evidence type="ECO:0000256" key="7">
    <source>
        <dbReference type="HAMAP-Rule" id="MF_00022"/>
    </source>
</evidence>
<dbReference type="InterPro" id="IPR000924">
    <property type="entry name" value="Glu/Gln-tRNA-synth"/>
</dbReference>
<dbReference type="SUPFAM" id="SSF52374">
    <property type="entry name" value="Nucleotidylyl transferase"/>
    <property type="match status" value="1"/>
</dbReference>
<dbReference type="GO" id="GO:0006424">
    <property type="term" value="P:glutamyl-tRNA aminoacylation"/>
    <property type="evidence" value="ECO:0007669"/>
    <property type="project" value="UniProtKB-UniRule"/>
</dbReference>
<dbReference type="InterPro" id="IPR004527">
    <property type="entry name" value="Glu-tRNA-ligase_bac/mito"/>
</dbReference>
<dbReference type="Pfam" id="PF00749">
    <property type="entry name" value="tRNA-synt_1c"/>
    <property type="match status" value="1"/>
</dbReference>
<dbReference type="EMBL" id="SLXT01000008">
    <property type="protein sequence ID" value="TCP64668.1"/>
    <property type="molecule type" value="Genomic_DNA"/>
</dbReference>
<comment type="catalytic activity">
    <reaction evidence="7">
        <text>tRNA(Glu) + L-glutamate + ATP = L-glutamyl-tRNA(Glu) + AMP + diphosphate</text>
        <dbReference type="Rhea" id="RHEA:23540"/>
        <dbReference type="Rhea" id="RHEA-COMP:9663"/>
        <dbReference type="Rhea" id="RHEA-COMP:9680"/>
        <dbReference type="ChEBI" id="CHEBI:29985"/>
        <dbReference type="ChEBI" id="CHEBI:30616"/>
        <dbReference type="ChEBI" id="CHEBI:33019"/>
        <dbReference type="ChEBI" id="CHEBI:78442"/>
        <dbReference type="ChEBI" id="CHEBI:78520"/>
        <dbReference type="ChEBI" id="CHEBI:456215"/>
        <dbReference type="EC" id="6.1.1.17"/>
    </reaction>
</comment>
<protein>
    <recommendedName>
        <fullName evidence="7">Glutamate--tRNA ligase</fullName>
        <ecNumber evidence="7">6.1.1.17</ecNumber>
    </recommendedName>
    <alternativeName>
        <fullName evidence="7">Glutamyl-tRNA synthetase</fullName>
        <shortName evidence="7">GluRS</shortName>
    </alternativeName>
</protein>
<comment type="caution">
    <text evidence="10">The sequence shown here is derived from an EMBL/GenBank/DDBJ whole genome shotgun (WGS) entry which is preliminary data.</text>
</comment>
<evidence type="ECO:0000259" key="8">
    <source>
        <dbReference type="Pfam" id="PF00749"/>
    </source>
</evidence>
<dbReference type="Gene3D" id="1.10.10.350">
    <property type="match status" value="1"/>
</dbReference>
<dbReference type="CDD" id="cd00808">
    <property type="entry name" value="GluRS_core"/>
    <property type="match status" value="1"/>
</dbReference>
<feature type="binding site" evidence="7">
    <location>
        <position position="255"/>
    </location>
    <ligand>
        <name>ATP</name>
        <dbReference type="ChEBI" id="CHEBI:30616"/>
    </ligand>
</feature>
<comment type="function">
    <text evidence="7">Catalyzes the attachment of glutamate to tRNA(Glu) in a two-step reaction: glutamate is first activated by ATP to form Glu-AMP and then transferred to the acceptor end of tRNA(Glu).</text>
</comment>
<dbReference type="GO" id="GO:0005829">
    <property type="term" value="C:cytosol"/>
    <property type="evidence" value="ECO:0007669"/>
    <property type="project" value="TreeGrafter"/>
</dbReference>
<evidence type="ECO:0000256" key="4">
    <source>
        <dbReference type="ARBA" id="ARBA00022840"/>
    </source>
</evidence>
<dbReference type="GO" id="GO:0008270">
    <property type="term" value="F:zinc ion binding"/>
    <property type="evidence" value="ECO:0007669"/>
    <property type="project" value="InterPro"/>
</dbReference>
<keyword evidence="11" id="KW-1185">Reference proteome</keyword>
<gene>
    <name evidence="7" type="primary">gltX</name>
    <name evidence="10" type="ORF">EDD73_10821</name>
</gene>
<name>A0A4R2RNS3_9FIRM</name>
<dbReference type="OrthoDB" id="9807503at2"/>
<feature type="domain" description="Aminoacyl-tRNA synthetase class I anticodon-binding" evidence="9">
    <location>
        <begin position="337"/>
        <end position="480"/>
    </location>
</feature>
<accession>A0A4R2RNS3</accession>
<dbReference type="Proteomes" id="UP000294813">
    <property type="component" value="Unassembled WGS sequence"/>
</dbReference>
<feature type="short sequence motif" description="'KMSKS' region" evidence="7">
    <location>
        <begin position="252"/>
        <end position="256"/>
    </location>
</feature>
<evidence type="ECO:0000256" key="2">
    <source>
        <dbReference type="ARBA" id="ARBA00022598"/>
    </source>
</evidence>
<feature type="short sequence motif" description="'HIGH' region" evidence="7">
    <location>
        <begin position="11"/>
        <end position="21"/>
    </location>
</feature>
<dbReference type="InterPro" id="IPR014729">
    <property type="entry name" value="Rossmann-like_a/b/a_fold"/>
</dbReference>
<dbReference type="FunFam" id="3.40.50.620:FF:000045">
    <property type="entry name" value="Glutamate--tRNA ligase, mitochondrial"/>
    <property type="match status" value="1"/>
</dbReference>
<dbReference type="PANTHER" id="PTHR43311:SF2">
    <property type="entry name" value="GLUTAMATE--TRNA LIGASE, MITOCHONDRIAL-RELATED"/>
    <property type="match status" value="1"/>
</dbReference>
<evidence type="ECO:0000256" key="6">
    <source>
        <dbReference type="ARBA" id="ARBA00023146"/>
    </source>
</evidence>
<dbReference type="SUPFAM" id="SSF48163">
    <property type="entry name" value="An anticodon-binding domain of class I aminoacyl-tRNA synthetases"/>
    <property type="match status" value="1"/>
</dbReference>
<dbReference type="HAMAP" id="MF_00022">
    <property type="entry name" value="Glu_tRNA_synth_type1"/>
    <property type="match status" value="1"/>
</dbReference>
<keyword evidence="5 7" id="KW-0648">Protein biosynthesis</keyword>
<keyword evidence="3 7" id="KW-0547">Nucleotide-binding</keyword>